<evidence type="ECO:0000313" key="2">
    <source>
        <dbReference type="Proteomes" id="UP000789525"/>
    </source>
</evidence>
<evidence type="ECO:0000313" key="1">
    <source>
        <dbReference type="EMBL" id="CAG8558261.1"/>
    </source>
</evidence>
<dbReference type="EMBL" id="CAJVPT010009083">
    <property type="protein sequence ID" value="CAG8558261.1"/>
    <property type="molecule type" value="Genomic_DNA"/>
</dbReference>
<dbReference type="Proteomes" id="UP000789525">
    <property type="component" value="Unassembled WGS sequence"/>
</dbReference>
<comment type="caution">
    <text evidence="1">The sequence shown here is derived from an EMBL/GenBank/DDBJ whole genome shotgun (WGS) entry which is preliminary data.</text>
</comment>
<name>A0ACA9M003_9GLOM</name>
<proteinExistence type="predicted"/>
<accession>A0ACA9M003</accession>
<reference evidence="1" key="1">
    <citation type="submission" date="2021-06" db="EMBL/GenBank/DDBJ databases">
        <authorList>
            <person name="Kallberg Y."/>
            <person name="Tangrot J."/>
            <person name="Rosling A."/>
        </authorList>
    </citation>
    <scope>NUCLEOTIDE SEQUENCE</scope>
    <source>
        <strain evidence="1">CL356</strain>
    </source>
</reference>
<keyword evidence="2" id="KW-1185">Reference proteome</keyword>
<organism evidence="1 2">
    <name type="scientific">Acaulospora colombiana</name>
    <dbReference type="NCBI Taxonomy" id="27376"/>
    <lineage>
        <taxon>Eukaryota</taxon>
        <taxon>Fungi</taxon>
        <taxon>Fungi incertae sedis</taxon>
        <taxon>Mucoromycota</taxon>
        <taxon>Glomeromycotina</taxon>
        <taxon>Glomeromycetes</taxon>
        <taxon>Diversisporales</taxon>
        <taxon>Acaulosporaceae</taxon>
        <taxon>Acaulospora</taxon>
    </lineage>
</organism>
<sequence length="123" mass="13454">MEDHAGDKQGHYHIWKCYPRPEWQALPPTSIFSQQKAHTIASKWTRIDSDYVGIGPGVEGVAQNHVSFRACCILEFPMLHTSLLGPLFTALNQGGVASLQRGGPLQANKGKGDVDLYIGHSTV</sequence>
<gene>
    <name evidence="1" type="ORF">ACOLOM_LOCUS5125</name>
</gene>
<protein>
    <submittedName>
        <fullName evidence="1">10671_t:CDS:1</fullName>
    </submittedName>
</protein>